<dbReference type="OrthoDB" id="8195838at2759"/>
<proteinExistence type="predicted"/>
<dbReference type="Proteomes" id="UP000530263">
    <property type="component" value="Unassembled WGS sequence"/>
</dbReference>
<keyword evidence="4" id="KW-1185">Reference proteome</keyword>
<dbReference type="GO" id="GO:0007160">
    <property type="term" value="P:cell-matrix adhesion"/>
    <property type="evidence" value="ECO:0007669"/>
    <property type="project" value="TreeGrafter"/>
</dbReference>
<dbReference type="GO" id="GO:0009986">
    <property type="term" value="C:cell surface"/>
    <property type="evidence" value="ECO:0007669"/>
    <property type="project" value="TreeGrafter"/>
</dbReference>
<keyword evidence="1" id="KW-0732">Signal</keyword>
<dbReference type="PANTHER" id="PTHR23412:SF18">
    <property type="entry name" value="OTOANCORIN"/>
    <property type="match status" value="1"/>
</dbReference>
<accession>A0A7K4RSX9</accession>
<dbReference type="EMBL" id="VYZG01000330">
    <property type="protein sequence ID" value="NWQ76543.1"/>
    <property type="molecule type" value="Genomic_DNA"/>
</dbReference>
<gene>
    <name evidence="3" type="primary">Otoa</name>
    <name evidence="3" type="ORF">COLPIC_R04370</name>
</gene>
<comment type="caution">
    <text evidence="3">The sequence shown here is derived from an EMBL/GenBank/DDBJ whole genome shotgun (WGS) entry which is preliminary data.</text>
</comment>
<reference evidence="3 4" key="1">
    <citation type="submission" date="2019-09" db="EMBL/GenBank/DDBJ databases">
        <title>Bird 10,000 Genomes (B10K) Project - Family phase.</title>
        <authorList>
            <person name="Zhang G."/>
        </authorList>
    </citation>
    <scope>NUCLEOTIDE SEQUENCE [LARGE SCALE GENOMIC DNA]</scope>
    <source>
        <strain evidence="3">B10K-DU-021-26</strain>
        <tissue evidence="3">Mixed tissue sample</tissue>
    </source>
</reference>
<evidence type="ECO:0000256" key="2">
    <source>
        <dbReference type="ARBA" id="ARBA00023180"/>
    </source>
</evidence>
<organism evidence="3 4">
    <name type="scientific">Columbina picui</name>
    <name type="common">Picui ground-dove</name>
    <dbReference type="NCBI Taxonomy" id="115618"/>
    <lineage>
        <taxon>Eukaryota</taxon>
        <taxon>Metazoa</taxon>
        <taxon>Chordata</taxon>
        <taxon>Craniata</taxon>
        <taxon>Vertebrata</taxon>
        <taxon>Euteleostomi</taxon>
        <taxon>Archelosauria</taxon>
        <taxon>Archosauria</taxon>
        <taxon>Dinosauria</taxon>
        <taxon>Saurischia</taxon>
        <taxon>Theropoda</taxon>
        <taxon>Coelurosauria</taxon>
        <taxon>Aves</taxon>
        <taxon>Neognathae</taxon>
        <taxon>Neoaves</taxon>
        <taxon>Columbimorphae</taxon>
        <taxon>Columbiformes</taxon>
        <taxon>Columbidae</taxon>
        <taxon>Columbina</taxon>
    </lineage>
</organism>
<evidence type="ECO:0000256" key="1">
    <source>
        <dbReference type="ARBA" id="ARBA00022729"/>
    </source>
</evidence>
<evidence type="ECO:0000313" key="4">
    <source>
        <dbReference type="Proteomes" id="UP000530263"/>
    </source>
</evidence>
<evidence type="ECO:0000313" key="3">
    <source>
        <dbReference type="EMBL" id="NWQ76543.1"/>
    </source>
</evidence>
<sequence>SSDVWTADMLTKVMAYFHAQEVMFTLSSLQISIKSYLKNLLYQPRQLLSDFHQLDQQQFQTAMKYLFNSRQDHLEMGNIILDWEKTRERIFQSPGVNRTLFLITLDKCFLALSALDCVDILSQVLRMSAVNYLQPDVIGRLPNVLQEDAFRNLSTVFKDLYDKSSANTQRALYGWMKQMLQKSYDMSEFNESTSWVSAENLWILGRYIVHLPLEEILKINLNEIRLFISYDNATKQLDAVYDITPELAQAFLERINSSGFDMRNTSTIYRQDHFSFSFMALMYFLLYRLGLLVCFYNDMERMDAAVARALLHQMIKCNQLRGFQAEVQKLKSQLLNVAVQNQTLNDVLGSLSDAVVGLTSSQLESLSPEAVHNAIATLNQVSGWAKSQVMILSSKYLSYEKVLSFYNVSQMGTLVTGISTQSFYSMNPKELSQIIQSTTSQYLPDLSPAQQQGILRKIAASGDFSSSIKDIQGACFKEISLSDLWKQTGYNSSMMKEKELRRSQALYLYELLSMKNYPVELLSTGQLVKGVTCQLIESMGTDIFLNNFKFFENNLHMLSPYQVNCLAWKFWKVSNASIPPFLLSVLPVEYLEYVSGPLCVPFIESLGKTDMDLLNPSLHKKNAVLQKVQECLNGSVADEYDVDILGNLICLLPPTFLRCNMSLKAMATALHQFKLCQQLHHEQKNEIKYKLLELYGSPKNWTAETALDVGPFVALLSKGELNVLAEKFPDIILQIGKTIGPISSAEELLSAVFESVSSATANMESSLTTPDCLGTRAPSSNEIIKLAKANVFWSVQELKCMDAGTFDKNVELLGTVSGFNSSQLIALKEKAKQVWGSLPDWKSYHIVSLGHIALALTEDEIEELDLHSIDTISVLSQQTEWTLTQARSILQGFLEDSGQTISTLKSFDLVGLGAILCALNSSEIMSIRTAEFSAAVARIGLLLCSTPVLRQFKKITESVFGPTTSWNSSILQEIGTIAGGLNEDELKAFSKNLMPYFQPKGIRRIPPEIFQALSPEQIANLGPENAAMVTTSQRDHLNALQLQSLQLALDGARPST</sequence>
<protein>
    <submittedName>
        <fullName evidence="3">OTOAN protein</fullName>
    </submittedName>
</protein>
<dbReference type="InterPro" id="IPR026664">
    <property type="entry name" value="Stereocilin-rel"/>
</dbReference>
<name>A0A7K4RSX9_COLPI</name>
<dbReference type="PANTHER" id="PTHR23412">
    <property type="entry name" value="STEREOCILIN RELATED"/>
    <property type="match status" value="1"/>
</dbReference>
<feature type="non-terminal residue" evidence="3">
    <location>
        <position position="1056"/>
    </location>
</feature>
<dbReference type="AlphaFoldDB" id="A0A7K4RSX9"/>
<keyword evidence="2" id="KW-0325">Glycoprotein</keyword>
<feature type="non-terminal residue" evidence="3">
    <location>
        <position position="1"/>
    </location>
</feature>